<dbReference type="Gene3D" id="3.40.50.720">
    <property type="entry name" value="NAD(P)-binding Rossmann-like Domain"/>
    <property type="match status" value="1"/>
</dbReference>
<evidence type="ECO:0000259" key="1">
    <source>
        <dbReference type="Pfam" id="PF01370"/>
    </source>
</evidence>
<dbReference type="OrthoDB" id="7941246at2"/>
<feature type="domain" description="NAD-dependent epimerase/dehydratase" evidence="1">
    <location>
        <begin position="4"/>
        <end position="155"/>
    </location>
</feature>
<dbReference type="SUPFAM" id="SSF51735">
    <property type="entry name" value="NAD(P)-binding Rossmann-fold domains"/>
    <property type="match status" value="1"/>
</dbReference>
<organism evidence="2 3">
    <name type="scientific">Kibdelosporangium aridum</name>
    <dbReference type="NCBI Taxonomy" id="2030"/>
    <lineage>
        <taxon>Bacteria</taxon>
        <taxon>Bacillati</taxon>
        <taxon>Actinomycetota</taxon>
        <taxon>Actinomycetes</taxon>
        <taxon>Pseudonocardiales</taxon>
        <taxon>Pseudonocardiaceae</taxon>
        <taxon>Kibdelosporangium</taxon>
    </lineage>
</organism>
<dbReference type="RefSeq" id="WP_084426928.1">
    <property type="nucleotide sequence ID" value="NZ_FWXV01000002.1"/>
</dbReference>
<dbReference type="InterPro" id="IPR036291">
    <property type="entry name" value="NAD(P)-bd_dom_sf"/>
</dbReference>
<protein>
    <submittedName>
        <fullName evidence="2">Nucleoside-diphosphate-sugar epimerase</fullName>
    </submittedName>
</protein>
<dbReference type="InterPro" id="IPR001509">
    <property type="entry name" value="Epimerase_deHydtase"/>
</dbReference>
<accession>A0A1W2D8J3</accession>
<sequence length="321" mass="34702">MRLLVLGGTVFLGKAIAAEAVTRGHDVTCAARGSTNEAPAPLIKLDRDDPDGLAPLRGERFDAVVDVAKISYPHVRRAVEQIESAHWTFVSSISVYTEFRTGRTDDPTFEPLLEQGTAATMDDYGAIKVASENAVKDVHGDSAFIVRAGLITGRGDLSDRFGYWPARLSGTGQAVAPDVPDQATHHIDVEDLAKWIIDGAEQRIGGTFNASGLPIPFGELLSRVKAAVGGQAEIVPVAEQRLHELEVNAWAGPRSLPLWVPDGHIVGANWDIRPAIDAGLTFRSLEEAALNAFEYERELGLARSRRAGLTLVEEAEILDRR</sequence>
<evidence type="ECO:0000313" key="2">
    <source>
        <dbReference type="EMBL" id="SMC93731.1"/>
    </source>
</evidence>
<dbReference type="Pfam" id="PF01370">
    <property type="entry name" value="Epimerase"/>
    <property type="match status" value="1"/>
</dbReference>
<keyword evidence="3" id="KW-1185">Reference proteome</keyword>
<evidence type="ECO:0000313" key="3">
    <source>
        <dbReference type="Proteomes" id="UP000192674"/>
    </source>
</evidence>
<reference evidence="2 3" key="1">
    <citation type="submission" date="2017-04" db="EMBL/GenBank/DDBJ databases">
        <authorList>
            <person name="Afonso C.L."/>
            <person name="Miller P.J."/>
            <person name="Scott M.A."/>
            <person name="Spackman E."/>
            <person name="Goraichik I."/>
            <person name="Dimitrov K.M."/>
            <person name="Suarez D.L."/>
            <person name="Swayne D.E."/>
        </authorList>
    </citation>
    <scope>NUCLEOTIDE SEQUENCE [LARGE SCALE GENOMIC DNA]</scope>
    <source>
        <strain evidence="2 3">DSM 43828</strain>
    </source>
</reference>
<proteinExistence type="predicted"/>
<dbReference type="AlphaFoldDB" id="A0A1W2D8J3"/>
<gene>
    <name evidence="2" type="ORF">SAMN05661093_03005</name>
</gene>
<dbReference type="Proteomes" id="UP000192674">
    <property type="component" value="Unassembled WGS sequence"/>
</dbReference>
<dbReference type="EMBL" id="FWXV01000002">
    <property type="protein sequence ID" value="SMC93731.1"/>
    <property type="molecule type" value="Genomic_DNA"/>
</dbReference>
<name>A0A1W2D8J3_KIBAR</name>